<sequence length="266" mass="28989">MESLGLRFGGNPLSFPTTEDHESRLGLSSSSHHRRGLKMIARACLIAANGRSSPSSSSSKTISTSYLSLPPSPASPIDMNLMFDREEMCGFGFDEGGVVSSGILEEWVKNSISEIVRNIGEAPFLMHVYSNNKGKVGSSSPRLEIEKEEAVTDSWPLIRRRWKQGNPMPDGVILVEQIDNGGDGNANANANANANSNLSSLKSHSTERTWGLLVQGRGVDYAACYILKTCRVRSSLGFCTHFCLVRANCFGDTAELQLRDSWIASR</sequence>
<dbReference type="AlphaFoldDB" id="A0A7J7LCL5"/>
<dbReference type="PANTHER" id="PTHR35127">
    <property type="entry name" value="OS03G0736900 PROTEIN"/>
    <property type="match status" value="1"/>
</dbReference>
<protein>
    <recommendedName>
        <fullName evidence="2">DUF7804 domain-containing protein</fullName>
    </recommendedName>
</protein>
<evidence type="ECO:0000256" key="1">
    <source>
        <dbReference type="SAM" id="MobiDB-lite"/>
    </source>
</evidence>
<name>A0A7J7LCL5_9MAGN</name>
<keyword evidence="4" id="KW-1185">Reference proteome</keyword>
<dbReference type="OrthoDB" id="2013011at2759"/>
<feature type="region of interest" description="Disordered" evidence="1">
    <location>
        <begin position="1"/>
        <end position="31"/>
    </location>
</feature>
<dbReference type="InterPro" id="IPR056706">
    <property type="entry name" value="DUF7804"/>
</dbReference>
<evidence type="ECO:0000313" key="4">
    <source>
        <dbReference type="Proteomes" id="UP000541444"/>
    </source>
</evidence>
<dbReference type="Pfam" id="PF25089">
    <property type="entry name" value="DUF7804"/>
    <property type="match status" value="1"/>
</dbReference>
<dbReference type="PANTHER" id="PTHR35127:SF1">
    <property type="entry name" value="GENOME ASSEMBLY, CHROMOSOME: A10"/>
    <property type="match status" value="1"/>
</dbReference>
<evidence type="ECO:0000259" key="2">
    <source>
        <dbReference type="Pfam" id="PF25089"/>
    </source>
</evidence>
<comment type="caution">
    <text evidence="3">The sequence shown here is derived from an EMBL/GenBank/DDBJ whole genome shotgun (WGS) entry which is preliminary data.</text>
</comment>
<proteinExistence type="predicted"/>
<reference evidence="3 4" key="1">
    <citation type="journal article" date="2020" name="IScience">
        <title>Genome Sequencing of the Endangered Kingdonia uniflora (Circaeasteraceae, Ranunculales) Reveals Potential Mechanisms of Evolutionary Specialization.</title>
        <authorList>
            <person name="Sun Y."/>
            <person name="Deng T."/>
            <person name="Zhang A."/>
            <person name="Moore M.J."/>
            <person name="Landis J.B."/>
            <person name="Lin N."/>
            <person name="Zhang H."/>
            <person name="Zhang X."/>
            <person name="Huang J."/>
            <person name="Zhang X."/>
            <person name="Sun H."/>
            <person name="Wang H."/>
        </authorList>
    </citation>
    <scope>NUCLEOTIDE SEQUENCE [LARGE SCALE GENOMIC DNA]</scope>
    <source>
        <strain evidence="3">TB1705</strain>
        <tissue evidence="3">Leaf</tissue>
    </source>
</reference>
<feature type="domain" description="DUF7804" evidence="2">
    <location>
        <begin position="99"/>
        <end position="182"/>
    </location>
</feature>
<evidence type="ECO:0000313" key="3">
    <source>
        <dbReference type="EMBL" id="KAF6140355.1"/>
    </source>
</evidence>
<dbReference type="EMBL" id="JACGCM010002387">
    <property type="protein sequence ID" value="KAF6140355.1"/>
    <property type="molecule type" value="Genomic_DNA"/>
</dbReference>
<gene>
    <name evidence="3" type="ORF">GIB67_006208</name>
</gene>
<organism evidence="3 4">
    <name type="scientific">Kingdonia uniflora</name>
    <dbReference type="NCBI Taxonomy" id="39325"/>
    <lineage>
        <taxon>Eukaryota</taxon>
        <taxon>Viridiplantae</taxon>
        <taxon>Streptophyta</taxon>
        <taxon>Embryophyta</taxon>
        <taxon>Tracheophyta</taxon>
        <taxon>Spermatophyta</taxon>
        <taxon>Magnoliopsida</taxon>
        <taxon>Ranunculales</taxon>
        <taxon>Circaeasteraceae</taxon>
        <taxon>Kingdonia</taxon>
    </lineage>
</organism>
<dbReference type="Proteomes" id="UP000541444">
    <property type="component" value="Unassembled WGS sequence"/>
</dbReference>
<accession>A0A7J7LCL5</accession>